<feature type="transmembrane region" description="Helical" evidence="2">
    <location>
        <begin position="57"/>
        <end position="78"/>
    </location>
</feature>
<gene>
    <name evidence="3" type="ORF">F8566_19035</name>
</gene>
<accession>A0A6H9YMJ8</accession>
<reference evidence="3 4" key="1">
    <citation type="submission" date="2019-09" db="EMBL/GenBank/DDBJ databases">
        <title>Actinomadura physcomitrii sp. nov., a novel actinomycete isolated from moss [Physcomitrium sphaericum (Ludw) Fuernr].</title>
        <authorList>
            <person name="Zhuang X."/>
            <person name="Liu C."/>
        </authorList>
    </citation>
    <scope>NUCLEOTIDE SEQUENCE [LARGE SCALE GENOMIC DNA]</scope>
    <source>
        <strain evidence="3 4">HMC1</strain>
    </source>
</reference>
<organism evidence="3 4">
    <name type="scientific">Actinomadura rudentiformis</name>
    <dbReference type="NCBI Taxonomy" id="359158"/>
    <lineage>
        <taxon>Bacteria</taxon>
        <taxon>Bacillati</taxon>
        <taxon>Actinomycetota</taxon>
        <taxon>Actinomycetes</taxon>
        <taxon>Streptosporangiales</taxon>
        <taxon>Thermomonosporaceae</taxon>
        <taxon>Actinomadura</taxon>
    </lineage>
</organism>
<dbReference type="AlphaFoldDB" id="A0A6H9YMJ8"/>
<comment type="caution">
    <text evidence="3">The sequence shown here is derived from an EMBL/GenBank/DDBJ whole genome shotgun (WGS) entry which is preliminary data.</text>
</comment>
<evidence type="ECO:0000313" key="3">
    <source>
        <dbReference type="EMBL" id="KAB2347972.1"/>
    </source>
</evidence>
<feature type="transmembrane region" description="Helical" evidence="2">
    <location>
        <begin position="90"/>
        <end position="110"/>
    </location>
</feature>
<dbReference type="InterPro" id="IPR021235">
    <property type="entry name" value="DUF2637"/>
</dbReference>
<evidence type="ECO:0000313" key="4">
    <source>
        <dbReference type="Proteomes" id="UP000468735"/>
    </source>
</evidence>
<dbReference type="Pfam" id="PF10935">
    <property type="entry name" value="DUF2637"/>
    <property type="match status" value="1"/>
</dbReference>
<keyword evidence="4" id="KW-1185">Reference proteome</keyword>
<feature type="region of interest" description="Disordered" evidence="1">
    <location>
        <begin position="145"/>
        <end position="203"/>
    </location>
</feature>
<keyword evidence="2" id="KW-1133">Transmembrane helix</keyword>
<dbReference type="EMBL" id="WBMT01000008">
    <property type="protein sequence ID" value="KAB2347972.1"/>
    <property type="molecule type" value="Genomic_DNA"/>
</dbReference>
<feature type="transmembrane region" description="Helical" evidence="2">
    <location>
        <begin position="21"/>
        <end position="45"/>
    </location>
</feature>
<evidence type="ECO:0000256" key="2">
    <source>
        <dbReference type="SAM" id="Phobius"/>
    </source>
</evidence>
<proteinExistence type="predicted"/>
<evidence type="ECO:0000256" key="1">
    <source>
        <dbReference type="SAM" id="MobiDB-lite"/>
    </source>
</evidence>
<protein>
    <submittedName>
        <fullName evidence="3">DUF2637 domain-containing protein</fullName>
    </submittedName>
</protein>
<sequence>MSASSPRLSTQPGRRATYNQILPRIITATLALIAVFTFAFSFTNVWALGNRLGVEPWAAPLVAPAVDLSVTGLLLAVHHLSVHGATARQLLPARLLLVFSGLATLALNAAEPILRRDYARAAFDAVGPLLLIGWSEVGPGLLRHLHTIQPPGQQSDPHCPASPTPTATNGSALNPGRQPAPRPTPSKPAIRRRSSPLPNDELLTRAREIDQQHRREQGRPVSADTLRVTLGVGSARARSLVASLRATHTHAS</sequence>
<dbReference type="Proteomes" id="UP000468735">
    <property type="component" value="Unassembled WGS sequence"/>
</dbReference>
<name>A0A6H9YMJ8_9ACTN</name>
<keyword evidence="2" id="KW-0472">Membrane</keyword>
<keyword evidence="2" id="KW-0812">Transmembrane</keyword>
<dbReference type="OrthoDB" id="4330798at2"/>
<dbReference type="RefSeq" id="WP_151561620.1">
    <property type="nucleotide sequence ID" value="NZ_WBMT01000008.1"/>
</dbReference>